<dbReference type="InterPro" id="IPR038740">
    <property type="entry name" value="BioF2-like_GNAT_dom"/>
</dbReference>
<dbReference type="SUPFAM" id="SSF55729">
    <property type="entry name" value="Acyl-CoA N-acyltransferases (Nat)"/>
    <property type="match status" value="1"/>
</dbReference>
<evidence type="ECO:0000313" key="3">
    <source>
        <dbReference type="Proteomes" id="UP001200022"/>
    </source>
</evidence>
<name>A0ABS9IJL5_9FLAO</name>
<dbReference type="InterPro" id="IPR016181">
    <property type="entry name" value="Acyl_CoA_acyltransferase"/>
</dbReference>
<dbReference type="Proteomes" id="UP001200022">
    <property type="component" value="Unassembled WGS sequence"/>
</dbReference>
<dbReference type="EMBL" id="JAKKDV010000003">
    <property type="protein sequence ID" value="MCF7560796.1"/>
    <property type="molecule type" value="Genomic_DNA"/>
</dbReference>
<gene>
    <name evidence="2" type="ORF">L3X39_09110</name>
</gene>
<dbReference type="Gene3D" id="3.40.630.30">
    <property type="match status" value="1"/>
</dbReference>
<evidence type="ECO:0000259" key="1">
    <source>
        <dbReference type="Pfam" id="PF13480"/>
    </source>
</evidence>
<comment type="caution">
    <text evidence="2">The sequence shown here is derived from an EMBL/GenBank/DDBJ whole genome shotgun (WGS) entry which is preliminary data.</text>
</comment>
<evidence type="ECO:0000313" key="2">
    <source>
        <dbReference type="EMBL" id="MCF7560796.1"/>
    </source>
</evidence>
<sequence length="395" mass="47431">MSYKNKHIRASFFLDLFFKKKDFPRCYTKITNTFTNSLIYKNNTSIILNSNYSIFNVYDIPNYLTPEFCSPDSFKLLTAPLYPGYLIDLTCFKDLEDYLTNHLGSPRKSQLKRYRKRLDLCIAPNYKIYFGAINKEEYNTIFEALLSITERRFKQKEEVNFEIPFLKIYHDIMYPLILEKKASIFVIYHKSKPINITLNFIDNETIFHWNSCYDIDYQMFNLGHINMVNHLDWAFNNGFKLFDMSRGDFLHKRKYINKKYMYIEHLIYNSKSAITTFKAYFEILKLKTRFTLINLLKSVNFHKVYRKYAKLKYRLTYNTDLKNITSIYNVSQIPTTEELQLIDVNKNAFLIQPLNYFIHKNQEFVDNVKVYSCLKENNTYYFKGLKSQQKLTITK</sequence>
<organism evidence="2 3">
    <name type="scientific">Flaviramulus multivorans</name>
    <dbReference type="NCBI Taxonomy" id="1304750"/>
    <lineage>
        <taxon>Bacteria</taxon>
        <taxon>Pseudomonadati</taxon>
        <taxon>Bacteroidota</taxon>
        <taxon>Flavobacteriia</taxon>
        <taxon>Flavobacteriales</taxon>
        <taxon>Flavobacteriaceae</taxon>
        <taxon>Flaviramulus</taxon>
    </lineage>
</organism>
<keyword evidence="3" id="KW-1185">Reference proteome</keyword>
<proteinExistence type="predicted"/>
<protein>
    <submittedName>
        <fullName evidence="2">GNAT family N-acetyltransferase</fullName>
    </submittedName>
</protein>
<dbReference type="RefSeq" id="WP_237231475.1">
    <property type="nucleotide sequence ID" value="NZ_JAKKDV010000003.1"/>
</dbReference>
<accession>A0ABS9IJL5</accession>
<feature type="domain" description="BioF2-like acetyltransferase" evidence="1">
    <location>
        <begin position="108"/>
        <end position="253"/>
    </location>
</feature>
<reference evidence="2 3" key="1">
    <citation type="submission" date="2022-01" db="EMBL/GenBank/DDBJ databases">
        <title>Draft genome sequence of Sabulilitoribacter multivorans KCTC 32326.</title>
        <authorList>
            <person name="Oh J.-S."/>
        </authorList>
    </citation>
    <scope>NUCLEOTIDE SEQUENCE [LARGE SCALE GENOMIC DNA]</scope>
    <source>
        <strain evidence="2 3">M-M16</strain>
    </source>
</reference>
<dbReference type="Pfam" id="PF13480">
    <property type="entry name" value="Acetyltransf_6"/>
    <property type="match status" value="1"/>
</dbReference>